<protein>
    <recommendedName>
        <fullName evidence="13">Low-density lipoprotein receptor</fullName>
    </recommendedName>
</protein>
<dbReference type="PANTHER" id="PTHR22722:SF5">
    <property type="entry name" value="LOW-DENSITY LIPOPROTEIN RECEPTOR-RELATED PROTEIN 1B"/>
    <property type="match status" value="1"/>
</dbReference>
<evidence type="ECO:0000256" key="8">
    <source>
        <dbReference type="ARBA" id="ARBA00023180"/>
    </source>
</evidence>
<dbReference type="PROSITE" id="PS50068">
    <property type="entry name" value="LDLRA_2"/>
    <property type="match status" value="3"/>
</dbReference>
<evidence type="ECO:0000256" key="3">
    <source>
        <dbReference type="ARBA" id="ARBA00022737"/>
    </source>
</evidence>
<evidence type="ECO:0000256" key="1">
    <source>
        <dbReference type="ARBA" id="ARBA00004167"/>
    </source>
</evidence>
<dbReference type="OMA" id="NNEDEMG"/>
<keyword evidence="5" id="KW-0472">Membrane</keyword>
<dbReference type="InterPro" id="IPR023415">
    <property type="entry name" value="LDLR_class-A_CS"/>
</dbReference>
<gene>
    <name evidence="11" type="ORF">HPB51_022278</name>
</gene>
<dbReference type="Pfam" id="PF00057">
    <property type="entry name" value="Ldl_recept_a"/>
    <property type="match status" value="2"/>
</dbReference>
<evidence type="ECO:0008006" key="13">
    <source>
        <dbReference type="Google" id="ProtNLM"/>
    </source>
</evidence>
<feature type="disulfide bond" evidence="9">
    <location>
        <begin position="87"/>
        <end position="102"/>
    </location>
</feature>
<dbReference type="EMBL" id="JABSTU010000005">
    <property type="protein sequence ID" value="KAH8031958.1"/>
    <property type="molecule type" value="Genomic_DNA"/>
</dbReference>
<evidence type="ECO:0000256" key="2">
    <source>
        <dbReference type="ARBA" id="ARBA00022692"/>
    </source>
</evidence>
<keyword evidence="6 9" id="KW-1015">Disulfide bond</keyword>
<dbReference type="GO" id="GO:0005041">
    <property type="term" value="F:low-density lipoprotein particle receptor activity"/>
    <property type="evidence" value="ECO:0007669"/>
    <property type="project" value="TreeGrafter"/>
</dbReference>
<dbReference type="SUPFAM" id="SSF57424">
    <property type="entry name" value="LDL receptor-like module"/>
    <property type="match status" value="3"/>
</dbReference>
<reference evidence="11" key="1">
    <citation type="journal article" date="2020" name="Cell">
        <title>Large-Scale Comparative Analyses of Tick Genomes Elucidate Their Genetic Diversity and Vector Capacities.</title>
        <authorList>
            <consortium name="Tick Genome and Microbiome Consortium (TIGMIC)"/>
            <person name="Jia N."/>
            <person name="Wang J."/>
            <person name="Shi W."/>
            <person name="Du L."/>
            <person name="Sun Y."/>
            <person name="Zhan W."/>
            <person name="Jiang J.F."/>
            <person name="Wang Q."/>
            <person name="Zhang B."/>
            <person name="Ji P."/>
            <person name="Bell-Sakyi L."/>
            <person name="Cui X.M."/>
            <person name="Yuan T.T."/>
            <person name="Jiang B.G."/>
            <person name="Yang W.F."/>
            <person name="Lam T.T."/>
            <person name="Chang Q.C."/>
            <person name="Ding S.J."/>
            <person name="Wang X.J."/>
            <person name="Zhu J.G."/>
            <person name="Ruan X.D."/>
            <person name="Zhao L."/>
            <person name="Wei J.T."/>
            <person name="Ye R.Z."/>
            <person name="Que T.C."/>
            <person name="Du C.H."/>
            <person name="Zhou Y.H."/>
            <person name="Cheng J.X."/>
            <person name="Dai P.F."/>
            <person name="Guo W.B."/>
            <person name="Han X.H."/>
            <person name="Huang E.J."/>
            <person name="Li L.F."/>
            <person name="Wei W."/>
            <person name="Gao Y.C."/>
            <person name="Liu J.Z."/>
            <person name="Shao H.Z."/>
            <person name="Wang X."/>
            <person name="Wang C.C."/>
            <person name="Yang T.C."/>
            <person name="Huo Q.B."/>
            <person name="Li W."/>
            <person name="Chen H.Y."/>
            <person name="Chen S.E."/>
            <person name="Zhou L.G."/>
            <person name="Ni X.B."/>
            <person name="Tian J.H."/>
            <person name="Sheng Y."/>
            <person name="Liu T."/>
            <person name="Pan Y.S."/>
            <person name="Xia L.Y."/>
            <person name="Li J."/>
            <person name="Zhao F."/>
            <person name="Cao W.C."/>
        </authorList>
    </citation>
    <scope>NUCLEOTIDE SEQUENCE</scope>
    <source>
        <strain evidence="11">Rmic-2018</strain>
    </source>
</reference>
<dbReference type="PRINTS" id="PR00261">
    <property type="entry name" value="LDLRECEPTOR"/>
</dbReference>
<dbReference type="GO" id="GO:0005886">
    <property type="term" value="C:plasma membrane"/>
    <property type="evidence" value="ECO:0007669"/>
    <property type="project" value="TreeGrafter"/>
</dbReference>
<evidence type="ECO:0000256" key="7">
    <source>
        <dbReference type="ARBA" id="ARBA00023170"/>
    </source>
</evidence>
<dbReference type="AlphaFoldDB" id="A0A9J6EC64"/>
<feature type="signal peptide" evidence="10">
    <location>
        <begin position="1"/>
        <end position="24"/>
    </location>
</feature>
<dbReference type="Gene3D" id="4.10.400.10">
    <property type="entry name" value="Low-density Lipoprotein Receptor"/>
    <property type="match status" value="3"/>
</dbReference>
<dbReference type="InterPro" id="IPR051221">
    <property type="entry name" value="LDLR-related"/>
</dbReference>
<evidence type="ECO:0000256" key="4">
    <source>
        <dbReference type="ARBA" id="ARBA00022989"/>
    </source>
</evidence>
<comment type="subcellular location">
    <subcellularLocation>
        <location evidence="1">Membrane</location>
        <topology evidence="1">Single-pass membrane protein</topology>
    </subcellularLocation>
</comment>
<name>A0A9J6EC64_RHIMP</name>
<feature type="disulfide bond" evidence="9">
    <location>
        <begin position="45"/>
        <end position="60"/>
    </location>
</feature>
<dbReference type="PROSITE" id="PS01209">
    <property type="entry name" value="LDLRA_1"/>
    <property type="match status" value="3"/>
</dbReference>
<dbReference type="PANTHER" id="PTHR22722">
    <property type="entry name" value="LOW-DENSITY LIPOPROTEIN RECEPTOR-RELATED PROTEIN 2-RELATED"/>
    <property type="match status" value="1"/>
</dbReference>
<dbReference type="CDD" id="cd00112">
    <property type="entry name" value="LDLa"/>
    <property type="match status" value="3"/>
</dbReference>
<comment type="caution">
    <text evidence="9">Lacks conserved residue(s) required for the propagation of feature annotation.</text>
</comment>
<dbReference type="SMART" id="SM00192">
    <property type="entry name" value="LDLa"/>
    <property type="match status" value="3"/>
</dbReference>
<keyword evidence="12" id="KW-1185">Reference proteome</keyword>
<evidence type="ECO:0000313" key="11">
    <source>
        <dbReference type="EMBL" id="KAH8031958.1"/>
    </source>
</evidence>
<dbReference type="GO" id="GO:0043235">
    <property type="term" value="C:receptor complex"/>
    <property type="evidence" value="ECO:0007669"/>
    <property type="project" value="TreeGrafter"/>
</dbReference>
<comment type="caution">
    <text evidence="11">The sequence shown here is derived from an EMBL/GenBank/DDBJ whole genome shotgun (WGS) entry which is preliminary data.</text>
</comment>
<feature type="disulfide bond" evidence="9">
    <location>
        <begin position="155"/>
        <end position="173"/>
    </location>
</feature>
<keyword evidence="7" id="KW-0675">Receptor</keyword>
<reference evidence="11" key="2">
    <citation type="submission" date="2021-09" db="EMBL/GenBank/DDBJ databases">
        <authorList>
            <person name="Jia N."/>
            <person name="Wang J."/>
            <person name="Shi W."/>
            <person name="Du L."/>
            <person name="Sun Y."/>
            <person name="Zhan W."/>
            <person name="Jiang J."/>
            <person name="Wang Q."/>
            <person name="Zhang B."/>
            <person name="Ji P."/>
            <person name="Sakyi L.B."/>
            <person name="Cui X."/>
            <person name="Yuan T."/>
            <person name="Jiang B."/>
            <person name="Yang W."/>
            <person name="Lam T.T.-Y."/>
            <person name="Chang Q."/>
            <person name="Ding S."/>
            <person name="Wang X."/>
            <person name="Zhu J."/>
            <person name="Ruan X."/>
            <person name="Zhao L."/>
            <person name="Wei J."/>
            <person name="Que T."/>
            <person name="Du C."/>
            <person name="Cheng J."/>
            <person name="Dai P."/>
            <person name="Han X."/>
            <person name="Huang E."/>
            <person name="Gao Y."/>
            <person name="Liu J."/>
            <person name="Shao H."/>
            <person name="Ye R."/>
            <person name="Li L."/>
            <person name="Wei W."/>
            <person name="Wang X."/>
            <person name="Wang C."/>
            <person name="Huo Q."/>
            <person name="Li W."/>
            <person name="Guo W."/>
            <person name="Chen H."/>
            <person name="Chen S."/>
            <person name="Zhou L."/>
            <person name="Zhou L."/>
            <person name="Ni X."/>
            <person name="Tian J."/>
            <person name="Zhou Y."/>
            <person name="Sheng Y."/>
            <person name="Liu T."/>
            <person name="Pan Y."/>
            <person name="Xia L."/>
            <person name="Li J."/>
            <person name="Zhao F."/>
            <person name="Cao W."/>
        </authorList>
    </citation>
    <scope>NUCLEOTIDE SEQUENCE</scope>
    <source>
        <strain evidence="11">Rmic-2018</strain>
        <tissue evidence="11">Larvae</tissue>
    </source>
</reference>
<dbReference type="Proteomes" id="UP000821866">
    <property type="component" value="Chromosome 3"/>
</dbReference>
<evidence type="ECO:0000313" key="12">
    <source>
        <dbReference type="Proteomes" id="UP000821866"/>
    </source>
</evidence>
<accession>A0A9J6EC64</accession>
<evidence type="ECO:0000256" key="6">
    <source>
        <dbReference type="ARBA" id="ARBA00023157"/>
    </source>
</evidence>
<keyword evidence="10" id="KW-0732">Signal</keyword>
<evidence type="ECO:0000256" key="9">
    <source>
        <dbReference type="PROSITE-ProRule" id="PRU00124"/>
    </source>
</evidence>
<feature type="chain" id="PRO_5039886361" description="Low-density lipoprotein receptor" evidence="10">
    <location>
        <begin position="25"/>
        <end position="205"/>
    </location>
</feature>
<organism evidence="11 12">
    <name type="scientific">Rhipicephalus microplus</name>
    <name type="common">Cattle tick</name>
    <name type="synonym">Boophilus microplus</name>
    <dbReference type="NCBI Taxonomy" id="6941"/>
    <lineage>
        <taxon>Eukaryota</taxon>
        <taxon>Metazoa</taxon>
        <taxon>Ecdysozoa</taxon>
        <taxon>Arthropoda</taxon>
        <taxon>Chelicerata</taxon>
        <taxon>Arachnida</taxon>
        <taxon>Acari</taxon>
        <taxon>Parasitiformes</taxon>
        <taxon>Ixodida</taxon>
        <taxon>Ixodoidea</taxon>
        <taxon>Ixodidae</taxon>
        <taxon>Rhipicephalinae</taxon>
        <taxon>Rhipicephalus</taxon>
        <taxon>Boophilus</taxon>
    </lineage>
</organism>
<sequence>MEIRSALVPVLLAAIVFLCSLSEAACDCEEFTCSNGVCVAYDALCDRKDDCGNNEDEDECVVYGDYCFKHRFTCDNRTRCMPPWWVCDGRHDCEDGSDEKDCAEKRNALLSSSTAGATMESTLTTPSQDVVMDEAAGTTRTRPRFCNVENGDFPCLDGGCLLPVQVCDGVRDCSDGADEGRFCQLVCHGSHHHHDHHYHNVVIYL</sequence>
<proteinExistence type="predicted"/>
<dbReference type="OrthoDB" id="6515780at2759"/>
<evidence type="ECO:0000256" key="5">
    <source>
        <dbReference type="ARBA" id="ARBA00023136"/>
    </source>
</evidence>
<dbReference type="InterPro" id="IPR002172">
    <property type="entry name" value="LDrepeatLR_classA_rpt"/>
</dbReference>
<evidence type="ECO:0000256" key="10">
    <source>
        <dbReference type="SAM" id="SignalP"/>
    </source>
</evidence>
<keyword evidence="8" id="KW-0325">Glycoprotein</keyword>
<dbReference type="VEuPathDB" id="VectorBase:LOC119165025"/>
<feature type="disulfide bond" evidence="9">
    <location>
        <begin position="26"/>
        <end position="38"/>
    </location>
</feature>
<keyword evidence="3" id="KW-0677">Repeat</keyword>
<keyword evidence="2" id="KW-0812">Transmembrane</keyword>
<dbReference type="InterPro" id="IPR036055">
    <property type="entry name" value="LDL_receptor-like_sf"/>
</dbReference>
<keyword evidence="4" id="KW-1133">Transmembrane helix</keyword>
<feature type="disulfide bond" evidence="9">
    <location>
        <begin position="33"/>
        <end position="51"/>
    </location>
</feature>